<keyword evidence="1" id="KW-1185">Reference proteome</keyword>
<dbReference type="Proteomes" id="UP000189701">
    <property type="component" value="Unplaced"/>
</dbReference>
<protein>
    <submittedName>
        <fullName evidence="2">Uncharacterized protein LOC104228873</fullName>
    </submittedName>
</protein>
<evidence type="ECO:0000313" key="2">
    <source>
        <dbReference type="RefSeq" id="XP_009779723.1"/>
    </source>
</evidence>
<sequence>MICYQKGKLWRAAAGQPPVDPEDIDEYSDEQMVVVQVNAKARNLLYDAISGEECEKISSCDTAKKMWGKLKFTYEGTSKVKETQIYLLVHDYEIFQMKEGESIEESFARFKKIIGDLKAFGKPYSSGEKA</sequence>
<evidence type="ECO:0000313" key="1">
    <source>
        <dbReference type="Proteomes" id="UP000189701"/>
    </source>
</evidence>
<name>A0A1U7WMB3_NICSY</name>
<reference evidence="1" key="1">
    <citation type="journal article" date="2013" name="Genome Biol.">
        <title>Reference genomes and transcriptomes of Nicotiana sylvestris and Nicotiana tomentosiformis.</title>
        <authorList>
            <person name="Sierro N."/>
            <person name="Battey J.N."/>
            <person name="Ouadi S."/>
            <person name="Bovet L."/>
            <person name="Goepfert S."/>
            <person name="Bakaher N."/>
            <person name="Peitsch M.C."/>
            <person name="Ivanov N.V."/>
        </authorList>
    </citation>
    <scope>NUCLEOTIDE SEQUENCE [LARGE SCALE GENOMIC DNA]</scope>
</reference>
<dbReference type="AlphaFoldDB" id="A0A1U7WMB3"/>
<dbReference type="PANTHER" id="PTHR34676:SF17">
    <property type="entry name" value="OS06G0684500 PROTEIN"/>
    <property type="match status" value="1"/>
</dbReference>
<dbReference type="RefSeq" id="XP_009779723.1">
    <property type="nucleotide sequence ID" value="XM_009781421.1"/>
</dbReference>
<accession>A0A1U7WMB3</accession>
<dbReference type="Pfam" id="PF14223">
    <property type="entry name" value="Retrotran_gag_2"/>
    <property type="match status" value="1"/>
</dbReference>
<gene>
    <name evidence="2" type="primary">LOC104228873</name>
</gene>
<reference evidence="2" key="2">
    <citation type="submission" date="2025-08" db="UniProtKB">
        <authorList>
            <consortium name="RefSeq"/>
        </authorList>
    </citation>
    <scope>IDENTIFICATION</scope>
    <source>
        <tissue evidence="2">Leaf</tissue>
    </source>
</reference>
<proteinExistence type="predicted"/>
<organism evidence="1 2">
    <name type="scientific">Nicotiana sylvestris</name>
    <name type="common">Wood tobacco</name>
    <name type="synonym">South American tobacco</name>
    <dbReference type="NCBI Taxonomy" id="4096"/>
    <lineage>
        <taxon>Eukaryota</taxon>
        <taxon>Viridiplantae</taxon>
        <taxon>Streptophyta</taxon>
        <taxon>Embryophyta</taxon>
        <taxon>Tracheophyta</taxon>
        <taxon>Spermatophyta</taxon>
        <taxon>Magnoliopsida</taxon>
        <taxon>eudicotyledons</taxon>
        <taxon>Gunneridae</taxon>
        <taxon>Pentapetalae</taxon>
        <taxon>asterids</taxon>
        <taxon>lamiids</taxon>
        <taxon>Solanales</taxon>
        <taxon>Solanaceae</taxon>
        <taxon>Nicotianoideae</taxon>
        <taxon>Nicotianeae</taxon>
        <taxon>Nicotiana</taxon>
    </lineage>
</organism>
<dbReference type="PANTHER" id="PTHR34676">
    <property type="entry name" value="DUF4219 DOMAIN-CONTAINING PROTEIN-RELATED"/>
    <property type="match status" value="1"/>
</dbReference>